<sequence>MTDNIVEDALGRVLAYLRLSGVTVGTGTTRAALRLVDETLEAGEDGLLERLMAAVPERFGLDHPEPPMLAPPVHHGSIHYARRS</sequence>
<protein>
    <submittedName>
        <fullName evidence="2">Uncharacterized protein</fullName>
    </submittedName>
</protein>
<evidence type="ECO:0000313" key="2">
    <source>
        <dbReference type="EMBL" id="MCC4309033.1"/>
    </source>
</evidence>
<comment type="caution">
    <text evidence="2">The sequence shown here is derived from an EMBL/GenBank/DDBJ whole genome shotgun (WGS) entry which is preliminary data.</text>
</comment>
<dbReference type="Proteomes" id="UP001108027">
    <property type="component" value="Unassembled WGS sequence"/>
</dbReference>
<name>A0A9Q3YRW5_9GAMM</name>
<organism evidence="2 3">
    <name type="scientific">Alloalcanivorax marinus</name>
    <dbReference type="NCBI Taxonomy" id="1177169"/>
    <lineage>
        <taxon>Bacteria</taxon>
        <taxon>Pseudomonadati</taxon>
        <taxon>Pseudomonadota</taxon>
        <taxon>Gammaproteobacteria</taxon>
        <taxon>Oceanospirillales</taxon>
        <taxon>Alcanivoracaceae</taxon>
        <taxon>Alloalcanivorax</taxon>
    </lineage>
</organism>
<accession>A0A9Q3YRW5</accession>
<evidence type="ECO:0000256" key="1">
    <source>
        <dbReference type="SAM" id="MobiDB-lite"/>
    </source>
</evidence>
<reference evidence="2" key="1">
    <citation type="submission" date="2021-10" db="EMBL/GenBank/DDBJ databases">
        <title>The diversity and Nitrogen Metabolism of Culturable Nitrate-Utilizing Bacteria Within the Oxygen Minimum Zone of the Changjiang (Yangtze River)Estuary.</title>
        <authorList>
            <person name="Zhang D."/>
            <person name="Zheng J."/>
            <person name="Liu S."/>
            <person name="He W."/>
        </authorList>
    </citation>
    <scope>NUCLEOTIDE SEQUENCE</scope>
    <source>
        <strain evidence="2">FXH-223</strain>
    </source>
</reference>
<feature type="region of interest" description="Disordered" evidence="1">
    <location>
        <begin position="63"/>
        <end position="84"/>
    </location>
</feature>
<keyword evidence="3" id="KW-1185">Reference proteome</keyword>
<evidence type="ECO:0000313" key="3">
    <source>
        <dbReference type="Proteomes" id="UP001108027"/>
    </source>
</evidence>
<dbReference type="RefSeq" id="WP_228233985.1">
    <property type="nucleotide sequence ID" value="NZ_JAJGNA010000011.1"/>
</dbReference>
<proteinExistence type="predicted"/>
<gene>
    <name evidence="2" type="ORF">LL252_10670</name>
</gene>
<dbReference type="EMBL" id="JAJGNA010000011">
    <property type="protein sequence ID" value="MCC4309033.1"/>
    <property type="molecule type" value="Genomic_DNA"/>
</dbReference>
<dbReference type="AlphaFoldDB" id="A0A9Q3YRW5"/>